<evidence type="ECO:0000256" key="8">
    <source>
        <dbReference type="SAM" id="Phobius"/>
    </source>
</evidence>
<feature type="transmembrane region" description="Helical" evidence="8">
    <location>
        <begin position="108"/>
        <end position="125"/>
    </location>
</feature>
<feature type="transmembrane region" description="Helical" evidence="8">
    <location>
        <begin position="9"/>
        <end position="27"/>
    </location>
</feature>
<keyword evidence="6 8" id="KW-1133">Transmembrane helix</keyword>
<dbReference type="GO" id="GO:0005886">
    <property type="term" value="C:plasma membrane"/>
    <property type="evidence" value="ECO:0007669"/>
    <property type="project" value="UniProtKB-SubCell"/>
</dbReference>
<feature type="transmembrane region" description="Helical" evidence="8">
    <location>
        <begin position="132"/>
        <end position="149"/>
    </location>
</feature>
<evidence type="ECO:0000256" key="1">
    <source>
        <dbReference type="ARBA" id="ARBA00004651"/>
    </source>
</evidence>
<evidence type="ECO:0000256" key="6">
    <source>
        <dbReference type="ARBA" id="ARBA00022989"/>
    </source>
</evidence>
<feature type="domain" description="EamA" evidence="9">
    <location>
        <begin position="159"/>
        <end position="288"/>
    </location>
</feature>
<dbReference type="RefSeq" id="WP_094250613.1">
    <property type="nucleotide sequence ID" value="NZ_JBHLXL010000001.1"/>
</dbReference>
<dbReference type="InterPro" id="IPR004626">
    <property type="entry name" value="RarD"/>
</dbReference>
<feature type="transmembrane region" description="Helical" evidence="8">
    <location>
        <begin position="272"/>
        <end position="293"/>
    </location>
</feature>
<keyword evidence="7 8" id="KW-0472">Membrane</keyword>
<evidence type="ECO:0000313" key="11">
    <source>
        <dbReference type="Proteomes" id="UP000215059"/>
    </source>
</evidence>
<accession>A0A235FBP8</accession>
<evidence type="ECO:0000256" key="4">
    <source>
        <dbReference type="ARBA" id="ARBA00022475"/>
    </source>
</evidence>
<dbReference type="Proteomes" id="UP000215059">
    <property type="component" value="Unassembled WGS sequence"/>
</dbReference>
<keyword evidence="3" id="KW-0813">Transport</keyword>
<feature type="transmembrane region" description="Helical" evidence="8">
    <location>
        <begin position="246"/>
        <end position="266"/>
    </location>
</feature>
<keyword evidence="5 8" id="KW-0812">Transmembrane</keyword>
<dbReference type="PANTHER" id="PTHR22911">
    <property type="entry name" value="ACYL-MALONYL CONDENSING ENZYME-RELATED"/>
    <property type="match status" value="1"/>
</dbReference>
<feature type="transmembrane region" description="Helical" evidence="8">
    <location>
        <begin position="77"/>
        <end position="96"/>
    </location>
</feature>
<keyword evidence="4" id="KW-1003">Cell membrane</keyword>
<feature type="transmembrane region" description="Helical" evidence="8">
    <location>
        <begin position="183"/>
        <end position="203"/>
    </location>
</feature>
<reference evidence="10 11" key="1">
    <citation type="submission" date="2017-07" db="EMBL/GenBank/DDBJ databases">
        <title>Fictibacillus sp. nov. GDSW-R2A3 Genome sequencing and assembly.</title>
        <authorList>
            <person name="Mayilraj S."/>
        </authorList>
    </citation>
    <scope>NUCLEOTIDE SEQUENCE [LARGE SCALE GENOMIC DNA]</scope>
    <source>
        <strain evidence="10 11">GDSW-R2A3</strain>
    </source>
</reference>
<proteinExistence type="inferred from homology"/>
<protein>
    <submittedName>
        <fullName evidence="10">Protein RarD</fullName>
    </submittedName>
</protein>
<dbReference type="EMBL" id="NOII01000001">
    <property type="protein sequence ID" value="OYD58652.1"/>
    <property type="molecule type" value="Genomic_DNA"/>
</dbReference>
<comment type="caution">
    <text evidence="10">The sequence shown here is derived from an EMBL/GenBank/DDBJ whole genome shotgun (WGS) entry which is preliminary data.</text>
</comment>
<feature type="transmembrane region" description="Helical" evidence="8">
    <location>
        <begin position="155"/>
        <end position="171"/>
    </location>
</feature>
<feature type="domain" description="EamA" evidence="9">
    <location>
        <begin position="8"/>
        <end position="148"/>
    </location>
</feature>
<gene>
    <name evidence="10" type="primary">rarD</name>
    <name evidence="10" type="ORF">CGZ90_01760</name>
</gene>
<dbReference type="SUPFAM" id="SSF103481">
    <property type="entry name" value="Multidrug resistance efflux transporter EmrE"/>
    <property type="match status" value="2"/>
</dbReference>
<dbReference type="PANTHER" id="PTHR22911:SF137">
    <property type="entry name" value="SOLUTE CARRIER FAMILY 35 MEMBER G2-RELATED"/>
    <property type="match status" value="1"/>
</dbReference>
<evidence type="ECO:0000256" key="5">
    <source>
        <dbReference type="ARBA" id="ARBA00022692"/>
    </source>
</evidence>
<organism evidence="10 11">
    <name type="scientific">Fictibacillus aquaticus</name>
    <dbReference type="NCBI Taxonomy" id="2021314"/>
    <lineage>
        <taxon>Bacteria</taxon>
        <taxon>Bacillati</taxon>
        <taxon>Bacillota</taxon>
        <taxon>Bacilli</taxon>
        <taxon>Bacillales</taxon>
        <taxon>Fictibacillaceae</taxon>
        <taxon>Fictibacillus</taxon>
    </lineage>
</organism>
<sequence length="310" mass="34409">MNKISPLSGIWYAALAYIIWGFLPLYWKPLQHVGSGEILAHRIIWSFMFMMSVIAITGRWRQFTAGMSELFSSKKNFLYVFAASVLISANWLIYIWAVNTDHVVQASLGYYINPLVSVLLGVIVLKEKLDMWQIISFILAGAGVLFLTYQFGSFPWVSLSLAISFGVYGLAKKMANYDSVLGLAYETMLVAPFALLYAIFNAVNGDQPVMGGSASSFILLLGAGIVTAVPLLCFAQAARKISLTMIGFMQYIAPSLMLILGVLLYHESFSHTHAVAFTLIWTALFIFSVSRITKHTRLKKLNKEKAAKVS</sequence>
<evidence type="ECO:0000256" key="3">
    <source>
        <dbReference type="ARBA" id="ARBA00022448"/>
    </source>
</evidence>
<dbReference type="InterPro" id="IPR000620">
    <property type="entry name" value="EamA_dom"/>
</dbReference>
<dbReference type="OrthoDB" id="369870at2"/>
<dbReference type="NCBIfam" id="TIGR00688">
    <property type="entry name" value="rarD"/>
    <property type="match status" value="1"/>
</dbReference>
<evidence type="ECO:0000256" key="2">
    <source>
        <dbReference type="ARBA" id="ARBA00007362"/>
    </source>
</evidence>
<evidence type="ECO:0000313" key="10">
    <source>
        <dbReference type="EMBL" id="OYD58652.1"/>
    </source>
</evidence>
<evidence type="ECO:0000259" key="9">
    <source>
        <dbReference type="Pfam" id="PF00892"/>
    </source>
</evidence>
<comment type="subcellular location">
    <subcellularLocation>
        <location evidence="1">Cell membrane</location>
        <topology evidence="1">Multi-pass membrane protein</topology>
    </subcellularLocation>
</comment>
<evidence type="ECO:0000256" key="7">
    <source>
        <dbReference type="ARBA" id="ARBA00023136"/>
    </source>
</evidence>
<feature type="transmembrane region" description="Helical" evidence="8">
    <location>
        <begin position="39"/>
        <end position="56"/>
    </location>
</feature>
<dbReference type="InterPro" id="IPR037185">
    <property type="entry name" value="EmrE-like"/>
</dbReference>
<keyword evidence="11" id="KW-1185">Reference proteome</keyword>
<feature type="transmembrane region" description="Helical" evidence="8">
    <location>
        <begin position="215"/>
        <end position="234"/>
    </location>
</feature>
<name>A0A235FBP8_9BACL</name>
<dbReference type="Pfam" id="PF00892">
    <property type="entry name" value="EamA"/>
    <property type="match status" value="2"/>
</dbReference>
<comment type="similarity">
    <text evidence="2">Belongs to the EamA transporter family.</text>
</comment>
<dbReference type="AlphaFoldDB" id="A0A235FBP8"/>